<evidence type="ECO:0000256" key="1">
    <source>
        <dbReference type="SAM" id="MobiDB-lite"/>
    </source>
</evidence>
<protein>
    <submittedName>
        <fullName evidence="3">VOC family protein</fullName>
    </submittedName>
</protein>
<gene>
    <name evidence="3" type="ORF">ACFQ16_17775</name>
</gene>
<keyword evidence="4" id="KW-1185">Reference proteome</keyword>
<dbReference type="RefSeq" id="WP_345600455.1">
    <property type="nucleotide sequence ID" value="NZ_BAABLT010000006.1"/>
</dbReference>
<dbReference type="InterPro" id="IPR050383">
    <property type="entry name" value="GlyoxalaseI/FosfomycinResist"/>
</dbReference>
<comment type="caution">
    <text evidence="3">The sequence shown here is derived from an EMBL/GenBank/DDBJ whole genome shotgun (WGS) entry which is preliminary data.</text>
</comment>
<evidence type="ECO:0000313" key="3">
    <source>
        <dbReference type="EMBL" id="MFD0921597.1"/>
    </source>
</evidence>
<dbReference type="InterPro" id="IPR004360">
    <property type="entry name" value="Glyas_Fos-R_dOase_dom"/>
</dbReference>
<dbReference type="PANTHER" id="PTHR21366:SF14">
    <property type="entry name" value="GLYOXALASE DOMAIN-CONTAINING PROTEIN 5"/>
    <property type="match status" value="1"/>
</dbReference>
<evidence type="ECO:0000259" key="2">
    <source>
        <dbReference type="PROSITE" id="PS51819"/>
    </source>
</evidence>
<dbReference type="Pfam" id="PF00903">
    <property type="entry name" value="Glyoxalase"/>
    <property type="match status" value="2"/>
</dbReference>
<reference evidence="4" key="1">
    <citation type="journal article" date="2019" name="Int. J. Syst. Evol. Microbiol.">
        <title>The Global Catalogue of Microorganisms (GCM) 10K type strain sequencing project: providing services to taxonomists for standard genome sequencing and annotation.</title>
        <authorList>
            <consortium name="The Broad Institute Genomics Platform"/>
            <consortium name="The Broad Institute Genome Sequencing Center for Infectious Disease"/>
            <person name="Wu L."/>
            <person name="Ma J."/>
        </authorList>
    </citation>
    <scope>NUCLEOTIDE SEQUENCE [LARGE SCALE GENOMIC DNA]</scope>
    <source>
        <strain evidence="4">CCUG 56401</strain>
    </source>
</reference>
<dbReference type="PANTHER" id="PTHR21366">
    <property type="entry name" value="GLYOXALASE FAMILY PROTEIN"/>
    <property type="match status" value="1"/>
</dbReference>
<feature type="region of interest" description="Disordered" evidence="1">
    <location>
        <begin position="281"/>
        <end position="303"/>
    </location>
</feature>
<dbReference type="Gene3D" id="3.10.180.10">
    <property type="entry name" value="2,3-Dihydroxybiphenyl 1,2-Dioxygenase, domain 1"/>
    <property type="match status" value="2"/>
</dbReference>
<dbReference type="CDD" id="cd08362">
    <property type="entry name" value="BphC5-RrK37_N_like"/>
    <property type="match status" value="1"/>
</dbReference>
<organism evidence="3 4">
    <name type="scientific">Saccharopolyspora rosea</name>
    <dbReference type="NCBI Taxonomy" id="524884"/>
    <lineage>
        <taxon>Bacteria</taxon>
        <taxon>Bacillati</taxon>
        <taxon>Actinomycetota</taxon>
        <taxon>Actinomycetes</taxon>
        <taxon>Pseudonocardiales</taxon>
        <taxon>Pseudonocardiaceae</taxon>
        <taxon>Saccharopolyspora</taxon>
    </lineage>
</organism>
<name>A0ABW3FYX6_9PSEU</name>
<proteinExistence type="predicted"/>
<dbReference type="EMBL" id="JBHTIW010000014">
    <property type="protein sequence ID" value="MFD0921597.1"/>
    <property type="molecule type" value="Genomic_DNA"/>
</dbReference>
<feature type="domain" description="VOC" evidence="2">
    <location>
        <begin position="14"/>
        <end position="128"/>
    </location>
</feature>
<dbReference type="SUPFAM" id="SSF54593">
    <property type="entry name" value="Glyoxalase/Bleomycin resistance protein/Dihydroxybiphenyl dioxygenase"/>
    <property type="match status" value="1"/>
</dbReference>
<sequence>MRLQPTEPVARLRALRSVSLRTENFADSAEFYREIWGLTPVETDRDAAWLRGTGSEHHIVELRRSERNGLGKIAFALGTPAEVDEAGRRLSALGVPMPVEPGRLDQIGGGYGLRFVDPEGRLVELSCDVEAVVAQDPDGLPAVPRKVAHVVLNTVDIDAACEFYTRVLGMRISDWSEHQMAFLRCNADHHVIAFNQAEWTSVNHVAYEMPSMDHFMRGIGRLKHHGITPLWGPGRHGPGSNTFSYFADPAGLVCEYTSDVAQVDEDAWLCRVWRRTPELSDQWGTAGPPSKDARAHMAGKPDPGYLELVRS</sequence>
<feature type="domain" description="VOC" evidence="2">
    <location>
        <begin position="146"/>
        <end position="259"/>
    </location>
</feature>
<accession>A0ABW3FYX6</accession>
<dbReference type="PROSITE" id="PS51819">
    <property type="entry name" value="VOC"/>
    <property type="match status" value="2"/>
</dbReference>
<dbReference type="InterPro" id="IPR029068">
    <property type="entry name" value="Glyas_Bleomycin-R_OHBP_Dase"/>
</dbReference>
<dbReference type="Proteomes" id="UP001597018">
    <property type="component" value="Unassembled WGS sequence"/>
</dbReference>
<evidence type="ECO:0000313" key="4">
    <source>
        <dbReference type="Proteomes" id="UP001597018"/>
    </source>
</evidence>
<dbReference type="InterPro" id="IPR037523">
    <property type="entry name" value="VOC_core"/>
</dbReference>